<protein>
    <submittedName>
        <fullName evidence="3">Uncharacterized protein</fullName>
    </submittedName>
</protein>
<accession>A0A7S2TSV9</accession>
<proteinExistence type="predicted"/>
<feature type="transmembrane region" description="Helical" evidence="2">
    <location>
        <begin position="7"/>
        <end position="26"/>
    </location>
</feature>
<evidence type="ECO:0000256" key="1">
    <source>
        <dbReference type="SAM" id="MobiDB-lite"/>
    </source>
</evidence>
<feature type="region of interest" description="Disordered" evidence="1">
    <location>
        <begin position="278"/>
        <end position="310"/>
    </location>
</feature>
<gene>
    <name evidence="3" type="ORF">LSP00402_LOCUS12389</name>
</gene>
<dbReference type="EMBL" id="HBHP01019939">
    <property type="protein sequence ID" value="CAD9768409.1"/>
    <property type="molecule type" value="Transcribed_RNA"/>
</dbReference>
<keyword evidence="2" id="KW-0812">Transmembrane</keyword>
<evidence type="ECO:0000256" key="2">
    <source>
        <dbReference type="SAM" id="Phobius"/>
    </source>
</evidence>
<organism evidence="3">
    <name type="scientific">Lotharella oceanica</name>
    <dbReference type="NCBI Taxonomy" id="641309"/>
    <lineage>
        <taxon>Eukaryota</taxon>
        <taxon>Sar</taxon>
        <taxon>Rhizaria</taxon>
        <taxon>Cercozoa</taxon>
        <taxon>Chlorarachniophyceae</taxon>
        <taxon>Lotharella</taxon>
    </lineage>
</organism>
<feature type="transmembrane region" description="Helical" evidence="2">
    <location>
        <begin position="69"/>
        <end position="97"/>
    </location>
</feature>
<dbReference type="AlphaFoldDB" id="A0A7S2TSV9"/>
<evidence type="ECO:0000313" key="3">
    <source>
        <dbReference type="EMBL" id="CAD9768409.1"/>
    </source>
</evidence>
<keyword evidence="2" id="KW-0472">Membrane</keyword>
<reference evidence="3" key="1">
    <citation type="submission" date="2021-01" db="EMBL/GenBank/DDBJ databases">
        <authorList>
            <person name="Corre E."/>
            <person name="Pelletier E."/>
            <person name="Niang G."/>
            <person name="Scheremetjew M."/>
            <person name="Finn R."/>
            <person name="Kale V."/>
            <person name="Holt S."/>
            <person name="Cochrane G."/>
            <person name="Meng A."/>
            <person name="Brown T."/>
            <person name="Cohen L."/>
        </authorList>
    </citation>
    <scope>NUCLEOTIDE SEQUENCE</scope>
    <source>
        <strain evidence="3">CCMP622</strain>
    </source>
</reference>
<keyword evidence="2" id="KW-1133">Transmembrane helix</keyword>
<sequence length="310" mass="35186">MWRLKWHFHVISILLLLAVALMHTFIDGPLSLVWRATQIGAWILLTSLAYFVFALVCDIRRHRVKEKTLIILDILFTMCLTLATGTLLFFLLVVLPFTPKFTIRTHCHNTRHMDDCMSWSGMIVLSLVHVVPFAMHAFEMVFVEHKFAFENIKVELAALSLYVVTFLIWSVLCYKYLHASPYYVQDMVGEAISIVIYVLCLGYFVGVFFGVRWVHHRIWPPVTKMHYTDQLMSDAEEHFSSVPAAADFEVQTFTSDMVNKTVNGMGLVSPTPQFDTKVGLGGADEPSPAARGNSFGTRREFRTGSLSPVG</sequence>
<feature type="transmembrane region" description="Helical" evidence="2">
    <location>
        <begin position="32"/>
        <end position="57"/>
    </location>
</feature>
<name>A0A7S2TSV9_9EUKA</name>
<feature type="transmembrane region" description="Helical" evidence="2">
    <location>
        <begin position="192"/>
        <end position="214"/>
    </location>
</feature>
<feature type="transmembrane region" description="Helical" evidence="2">
    <location>
        <begin position="154"/>
        <end position="172"/>
    </location>
</feature>
<feature type="transmembrane region" description="Helical" evidence="2">
    <location>
        <begin position="117"/>
        <end position="142"/>
    </location>
</feature>